<organism evidence="1">
    <name type="scientific">Ailuropoda melanoleuca</name>
    <name type="common">Giant panda</name>
    <dbReference type="NCBI Taxonomy" id="9646"/>
    <lineage>
        <taxon>Eukaryota</taxon>
        <taxon>Metazoa</taxon>
        <taxon>Chordata</taxon>
        <taxon>Craniata</taxon>
        <taxon>Vertebrata</taxon>
        <taxon>Euteleostomi</taxon>
        <taxon>Mammalia</taxon>
        <taxon>Eutheria</taxon>
        <taxon>Laurasiatheria</taxon>
        <taxon>Carnivora</taxon>
        <taxon>Caniformia</taxon>
        <taxon>Ursidae</taxon>
        <taxon>Ailuropoda</taxon>
    </lineage>
</organism>
<protein>
    <submittedName>
        <fullName evidence="1">Uncharacterized protein</fullName>
    </submittedName>
</protein>
<name>D2HRR8_AILME</name>
<proteinExistence type="predicted"/>
<dbReference type="AlphaFoldDB" id="D2HRR8"/>
<dbReference type="GO" id="GO:0046982">
    <property type="term" value="F:protein heterodimerization activity"/>
    <property type="evidence" value="ECO:0007669"/>
    <property type="project" value="InterPro"/>
</dbReference>
<dbReference type="EMBL" id="GL193239">
    <property type="protein sequence ID" value="EFB28517.1"/>
    <property type="molecule type" value="Genomic_DNA"/>
</dbReference>
<sequence length="144" mass="16240">MEGEKKSYRSRDFLKLAYSVKWRPATTVNGNILDIPDAQSTNRPYLAQKLDSHSEGRWKTRTLLLYHKGNIDGRGINIWAQMFSKEIGDTGCRQLLQSWCESITGSPTSPNVVMTVPDASKVFTGTVVESALDMFEKWEGLPEL</sequence>
<dbReference type="InterPro" id="IPR009072">
    <property type="entry name" value="Histone-fold"/>
</dbReference>
<dbReference type="Gene3D" id="1.10.20.10">
    <property type="entry name" value="Histone, subunit A"/>
    <property type="match status" value="1"/>
</dbReference>
<evidence type="ECO:0000313" key="1">
    <source>
        <dbReference type="EMBL" id="EFB28517.1"/>
    </source>
</evidence>
<gene>
    <name evidence="1" type="ORF">PANDA_014706</name>
</gene>
<reference evidence="1" key="1">
    <citation type="journal article" date="2010" name="Nature">
        <title>The sequence and de novo assembly of the giant panda genome.</title>
        <authorList>
            <person name="Li R."/>
            <person name="Fan W."/>
            <person name="Tian G."/>
            <person name="Zhu H."/>
            <person name="He L."/>
            <person name="Cai J."/>
            <person name="Huang Q."/>
            <person name="Cai Q."/>
            <person name="Li B."/>
            <person name="Bai Y."/>
            <person name="Zhang Z."/>
            <person name="Zhang Y."/>
            <person name="Wang W."/>
            <person name="Li J."/>
            <person name="Wei F."/>
            <person name="Li H."/>
            <person name="Jian M."/>
            <person name="Li J."/>
            <person name="Zhang Z."/>
            <person name="Nielsen R."/>
            <person name="Li D."/>
            <person name="Gu W."/>
            <person name="Yang Z."/>
            <person name="Xuan Z."/>
            <person name="Ryder O.A."/>
            <person name="Leung F.C."/>
            <person name="Zhou Y."/>
            <person name="Cao J."/>
            <person name="Sun X."/>
            <person name="Fu Y."/>
            <person name="Fang X."/>
            <person name="Guo X."/>
            <person name="Wang B."/>
            <person name="Hou R."/>
            <person name="Shen F."/>
            <person name="Mu B."/>
            <person name="Ni P."/>
            <person name="Lin R."/>
            <person name="Qian W."/>
            <person name="Wang G."/>
            <person name="Yu C."/>
            <person name="Nie W."/>
            <person name="Wang J."/>
            <person name="Wu Z."/>
            <person name="Liang H."/>
            <person name="Min J."/>
            <person name="Wu Q."/>
            <person name="Cheng S."/>
            <person name="Ruan J."/>
            <person name="Wang M."/>
            <person name="Shi Z."/>
            <person name="Wen M."/>
            <person name="Liu B."/>
            <person name="Ren X."/>
            <person name="Zheng H."/>
            <person name="Dong D."/>
            <person name="Cook K."/>
            <person name="Shan G."/>
            <person name="Zhang H."/>
            <person name="Kosiol C."/>
            <person name="Xie X."/>
            <person name="Lu Z."/>
            <person name="Zheng H."/>
            <person name="Li Y."/>
            <person name="Steiner C.C."/>
            <person name="Lam T.T."/>
            <person name="Lin S."/>
            <person name="Zhang Q."/>
            <person name="Li G."/>
            <person name="Tian J."/>
            <person name="Gong T."/>
            <person name="Liu H."/>
            <person name="Zhang D."/>
            <person name="Fang L."/>
            <person name="Ye C."/>
            <person name="Zhang J."/>
            <person name="Hu W."/>
            <person name="Xu A."/>
            <person name="Ren Y."/>
            <person name="Zhang G."/>
            <person name="Bruford M.W."/>
            <person name="Li Q."/>
            <person name="Ma L."/>
            <person name="Guo Y."/>
            <person name="An N."/>
            <person name="Hu Y."/>
            <person name="Zheng Y."/>
            <person name="Shi Y."/>
            <person name="Li Z."/>
            <person name="Liu Q."/>
            <person name="Chen Y."/>
            <person name="Zhao J."/>
            <person name="Qu N."/>
            <person name="Zhao S."/>
            <person name="Tian F."/>
            <person name="Wang X."/>
            <person name="Wang H."/>
            <person name="Xu L."/>
            <person name="Liu X."/>
            <person name="Vinar T."/>
            <person name="Wang Y."/>
            <person name="Lam T.W."/>
            <person name="Yiu S.M."/>
            <person name="Liu S."/>
            <person name="Zhang H."/>
            <person name="Li D."/>
            <person name="Huang Y."/>
            <person name="Wang X."/>
            <person name="Yang G."/>
            <person name="Jiang Z."/>
            <person name="Wang J."/>
            <person name="Qin N."/>
            <person name="Li L."/>
            <person name="Li J."/>
            <person name="Bolund L."/>
            <person name="Kristiansen K."/>
            <person name="Wong G.K."/>
            <person name="Olson M."/>
            <person name="Zhang X."/>
            <person name="Li S."/>
            <person name="Yang H."/>
            <person name="Wang J."/>
            <person name="Wang J."/>
        </authorList>
    </citation>
    <scope>NUCLEOTIDE SEQUENCE [LARGE SCALE GENOMIC DNA]</scope>
</reference>
<accession>D2HRR8</accession>
<dbReference type="InParanoid" id="D2HRR8"/>